<comment type="caution">
    <text evidence="1">The sequence shown here is derived from an EMBL/GenBank/DDBJ whole genome shotgun (WGS) entry which is preliminary data.</text>
</comment>
<name>A0A427A4J2_ENSVE</name>
<evidence type="ECO:0000313" key="2">
    <source>
        <dbReference type="Proteomes" id="UP000287651"/>
    </source>
</evidence>
<dbReference type="EMBL" id="AMZH03003787">
    <property type="protein sequence ID" value="RRT71167.1"/>
    <property type="molecule type" value="Genomic_DNA"/>
</dbReference>
<dbReference type="AlphaFoldDB" id="A0A427A4J2"/>
<protein>
    <submittedName>
        <fullName evidence="1">Uncharacterized protein</fullName>
    </submittedName>
</protein>
<gene>
    <name evidence="1" type="ORF">B296_00029946</name>
</gene>
<accession>A0A427A4J2</accession>
<dbReference type="Proteomes" id="UP000287651">
    <property type="component" value="Unassembled WGS sequence"/>
</dbReference>
<sequence length="185" mass="20729">MTLPFRSKTKPYSTKWLLGLQKTTQDPSLDVLAGRNTLAATSTAVGPDSRTMPTAAEPPPMEVTIAAIVPQPEEASFLPASSDPKRSSSVRIRVLPRPKKTGKSLNFQAEEKGELRRSGKPEVESEETRVLEWGIRVLGSLGFGRRGLVLVRRNGVRKRRKRARAIRSFWSWVRRSERIHRGFGI</sequence>
<evidence type="ECO:0000313" key="1">
    <source>
        <dbReference type="EMBL" id="RRT71167.1"/>
    </source>
</evidence>
<proteinExistence type="predicted"/>
<reference evidence="1 2" key="1">
    <citation type="journal article" date="2014" name="Agronomy (Basel)">
        <title>A Draft Genome Sequence for Ensete ventricosum, the Drought-Tolerant Tree Against Hunger.</title>
        <authorList>
            <person name="Harrison J."/>
            <person name="Moore K.A."/>
            <person name="Paszkiewicz K."/>
            <person name="Jones T."/>
            <person name="Grant M."/>
            <person name="Ambacheew D."/>
            <person name="Muzemil S."/>
            <person name="Studholme D.J."/>
        </authorList>
    </citation>
    <scope>NUCLEOTIDE SEQUENCE [LARGE SCALE GENOMIC DNA]</scope>
</reference>
<organism evidence="1 2">
    <name type="scientific">Ensete ventricosum</name>
    <name type="common">Abyssinian banana</name>
    <name type="synonym">Musa ensete</name>
    <dbReference type="NCBI Taxonomy" id="4639"/>
    <lineage>
        <taxon>Eukaryota</taxon>
        <taxon>Viridiplantae</taxon>
        <taxon>Streptophyta</taxon>
        <taxon>Embryophyta</taxon>
        <taxon>Tracheophyta</taxon>
        <taxon>Spermatophyta</taxon>
        <taxon>Magnoliopsida</taxon>
        <taxon>Liliopsida</taxon>
        <taxon>Zingiberales</taxon>
        <taxon>Musaceae</taxon>
        <taxon>Ensete</taxon>
    </lineage>
</organism>